<feature type="transmembrane region" description="Helical" evidence="1">
    <location>
        <begin position="79"/>
        <end position="101"/>
    </location>
</feature>
<feature type="domain" description="Potassium channel" evidence="2">
    <location>
        <begin position="95"/>
        <end position="169"/>
    </location>
</feature>
<accession>A0A378Y6Q9</accession>
<dbReference type="STRING" id="1406858.GCA_000710895_01634"/>
<dbReference type="SUPFAM" id="SSF81324">
    <property type="entry name" value="Voltage-gated potassium channels"/>
    <property type="match status" value="1"/>
</dbReference>
<evidence type="ECO:0000313" key="3">
    <source>
        <dbReference type="EMBL" id="SUA72905.1"/>
    </source>
</evidence>
<feature type="transmembrane region" description="Helical" evidence="1">
    <location>
        <begin position="121"/>
        <end position="139"/>
    </location>
</feature>
<evidence type="ECO:0000259" key="2">
    <source>
        <dbReference type="Pfam" id="PF07885"/>
    </source>
</evidence>
<reference evidence="3 4" key="1">
    <citation type="submission" date="2018-06" db="EMBL/GenBank/DDBJ databases">
        <authorList>
            <consortium name="Pathogen Informatics"/>
            <person name="Doyle S."/>
        </authorList>
    </citation>
    <scope>NUCLEOTIDE SEQUENCE [LARGE SCALE GENOMIC DNA]</scope>
    <source>
        <strain evidence="3 4">NCTC1934</strain>
    </source>
</reference>
<feature type="transmembrane region" description="Helical" evidence="1">
    <location>
        <begin position="146"/>
        <end position="166"/>
    </location>
</feature>
<feature type="transmembrane region" description="Helical" evidence="1">
    <location>
        <begin position="46"/>
        <end position="67"/>
    </location>
</feature>
<keyword evidence="1" id="KW-0472">Membrane</keyword>
<dbReference type="RefSeq" id="WP_051037613.1">
    <property type="nucleotide sequence ID" value="NZ_UGRY01000002.1"/>
</dbReference>
<proteinExistence type="predicted"/>
<dbReference type="AlphaFoldDB" id="A0A378Y6Q9"/>
<gene>
    <name evidence="3" type="ORF">NCTC1934_00337</name>
</gene>
<dbReference type="InterPro" id="IPR013099">
    <property type="entry name" value="K_chnl_dom"/>
</dbReference>
<evidence type="ECO:0000256" key="1">
    <source>
        <dbReference type="SAM" id="Phobius"/>
    </source>
</evidence>
<keyword evidence="4" id="KW-1185">Reference proteome</keyword>
<evidence type="ECO:0000313" key="4">
    <source>
        <dbReference type="Proteomes" id="UP000255467"/>
    </source>
</evidence>
<dbReference type="OrthoDB" id="9799090at2"/>
<feature type="transmembrane region" description="Helical" evidence="1">
    <location>
        <begin position="22"/>
        <end position="40"/>
    </location>
</feature>
<name>A0A378Y6Q9_9NOCA</name>
<dbReference type="Proteomes" id="UP000255467">
    <property type="component" value="Unassembled WGS sequence"/>
</dbReference>
<keyword evidence="1" id="KW-1133">Transmembrane helix</keyword>
<keyword evidence="1" id="KW-0812">Transmembrane</keyword>
<dbReference type="Pfam" id="PF07885">
    <property type="entry name" value="Ion_trans_2"/>
    <property type="match status" value="1"/>
</dbReference>
<protein>
    <submittedName>
        <fullName evidence="3">Ion channel</fullName>
    </submittedName>
</protein>
<sequence length="191" mass="20309">MPNEEVPHTVPAGARPGVVRRALLPPLLTAAVLLLAYFVLPFTGVLAGRALVVLVLGGLLVCVTPGWELRRVLRAENPLARGLEGLAAVFGLHIVGFATVYLMLSEVDPANFSETLTRLDALYFCVTVFTTVGFGDIVADSQPARAAVLVQMVVNLVLIGAALRLFTHAVGLRQRQLDRREPGADPPATGP</sequence>
<dbReference type="EMBL" id="UGRY01000002">
    <property type="protein sequence ID" value="SUA72905.1"/>
    <property type="molecule type" value="Genomic_DNA"/>
</dbReference>
<dbReference type="Gene3D" id="1.10.287.70">
    <property type="match status" value="1"/>
</dbReference>
<organism evidence="3 4">
    <name type="scientific">Nocardia otitidiscaviarum</name>
    <dbReference type="NCBI Taxonomy" id="1823"/>
    <lineage>
        <taxon>Bacteria</taxon>
        <taxon>Bacillati</taxon>
        <taxon>Actinomycetota</taxon>
        <taxon>Actinomycetes</taxon>
        <taxon>Mycobacteriales</taxon>
        <taxon>Nocardiaceae</taxon>
        <taxon>Nocardia</taxon>
    </lineage>
</organism>